<organism evidence="2 3">
    <name type="scientific">Oryza meyeriana var. granulata</name>
    <dbReference type="NCBI Taxonomy" id="110450"/>
    <lineage>
        <taxon>Eukaryota</taxon>
        <taxon>Viridiplantae</taxon>
        <taxon>Streptophyta</taxon>
        <taxon>Embryophyta</taxon>
        <taxon>Tracheophyta</taxon>
        <taxon>Spermatophyta</taxon>
        <taxon>Magnoliopsida</taxon>
        <taxon>Liliopsida</taxon>
        <taxon>Poales</taxon>
        <taxon>Poaceae</taxon>
        <taxon>BOP clade</taxon>
        <taxon>Oryzoideae</taxon>
        <taxon>Oryzeae</taxon>
        <taxon>Oryzinae</taxon>
        <taxon>Oryza</taxon>
        <taxon>Oryza meyeriana</taxon>
    </lineage>
</organism>
<dbReference type="AlphaFoldDB" id="A0A6G1F417"/>
<feature type="region of interest" description="Disordered" evidence="1">
    <location>
        <begin position="71"/>
        <end position="91"/>
    </location>
</feature>
<proteinExistence type="predicted"/>
<dbReference type="EMBL" id="SPHZ02000001">
    <property type="protein sequence ID" value="KAF0931658.1"/>
    <property type="molecule type" value="Genomic_DNA"/>
</dbReference>
<dbReference type="Proteomes" id="UP000479710">
    <property type="component" value="Unassembled WGS sequence"/>
</dbReference>
<evidence type="ECO:0000313" key="2">
    <source>
        <dbReference type="EMBL" id="KAF0931658.1"/>
    </source>
</evidence>
<protein>
    <submittedName>
        <fullName evidence="2">Uncharacterized protein</fullName>
    </submittedName>
</protein>
<evidence type="ECO:0000313" key="3">
    <source>
        <dbReference type="Proteomes" id="UP000479710"/>
    </source>
</evidence>
<keyword evidence="3" id="KW-1185">Reference proteome</keyword>
<sequence>MVEFDWAIHGRSSSPSELPATSHPFLLLRILLPIPVFGCRPLRDRGHPTTVRYIWQAMEVDFLGACTRSGQRRREGSAGGGRGGRGKFGGRGAQARWRVVCAAGQGEGMSTQWPAMVTRKPLPQLGVLAVVVHMAAAAEGVGRWWRGWSKVNQM</sequence>
<gene>
    <name evidence="2" type="ORF">E2562_005613</name>
</gene>
<accession>A0A6G1F417</accession>
<reference evidence="2 3" key="1">
    <citation type="submission" date="2019-11" db="EMBL/GenBank/DDBJ databases">
        <title>Whole genome sequence of Oryza granulata.</title>
        <authorList>
            <person name="Li W."/>
        </authorList>
    </citation>
    <scope>NUCLEOTIDE SEQUENCE [LARGE SCALE GENOMIC DNA]</scope>
    <source>
        <strain evidence="3">cv. Menghai</strain>
        <tissue evidence="2">Leaf</tissue>
    </source>
</reference>
<comment type="caution">
    <text evidence="2">The sequence shown here is derived from an EMBL/GenBank/DDBJ whole genome shotgun (WGS) entry which is preliminary data.</text>
</comment>
<feature type="compositionally biased region" description="Gly residues" evidence="1">
    <location>
        <begin position="77"/>
        <end position="91"/>
    </location>
</feature>
<evidence type="ECO:0000256" key="1">
    <source>
        <dbReference type="SAM" id="MobiDB-lite"/>
    </source>
</evidence>
<name>A0A6G1F417_9ORYZ</name>